<dbReference type="PANTHER" id="PTHR45339:SF1">
    <property type="entry name" value="HYBRID SIGNAL TRANSDUCTION HISTIDINE KINASE J"/>
    <property type="match status" value="1"/>
</dbReference>
<protein>
    <recommendedName>
        <fullName evidence="2">histidine kinase</fullName>
        <ecNumber evidence="2">2.7.13.3</ecNumber>
    </recommendedName>
</protein>
<evidence type="ECO:0000313" key="7">
    <source>
        <dbReference type="EMBL" id="KHS55644.1"/>
    </source>
</evidence>
<comment type="caution">
    <text evidence="7">The sequence shown here is derived from an EMBL/GenBank/DDBJ whole genome shotgun (WGS) entry which is preliminary data.</text>
</comment>
<evidence type="ECO:0000256" key="4">
    <source>
        <dbReference type="ARBA" id="ARBA00022777"/>
    </source>
</evidence>
<dbReference type="STRING" id="1577792.QX51_18335"/>
<dbReference type="OrthoDB" id="446411at2"/>
<organism evidence="7 8">
    <name type="scientific">Terrisporobacter othiniensis</name>
    <dbReference type="NCBI Taxonomy" id="1577792"/>
    <lineage>
        <taxon>Bacteria</taxon>
        <taxon>Bacillati</taxon>
        <taxon>Bacillota</taxon>
        <taxon>Clostridia</taxon>
        <taxon>Peptostreptococcales</taxon>
        <taxon>Peptostreptococcaceae</taxon>
        <taxon>Terrisporobacter</taxon>
    </lineage>
</organism>
<evidence type="ECO:0000313" key="8">
    <source>
        <dbReference type="Proteomes" id="UP000031189"/>
    </source>
</evidence>
<gene>
    <name evidence="7" type="ORF">QX51_18335</name>
</gene>
<accession>A0A0B3VSP4</accession>
<dbReference type="InterPro" id="IPR004358">
    <property type="entry name" value="Sig_transdc_His_kin-like_C"/>
</dbReference>
<keyword evidence="8" id="KW-1185">Reference proteome</keyword>
<dbReference type="SMART" id="SM00388">
    <property type="entry name" value="HisKA"/>
    <property type="match status" value="1"/>
</dbReference>
<dbReference type="EC" id="2.7.13.3" evidence="2"/>
<keyword evidence="3" id="KW-0597">Phosphoprotein</keyword>
<proteinExistence type="predicted"/>
<dbReference type="InterPro" id="IPR003594">
    <property type="entry name" value="HATPase_dom"/>
</dbReference>
<name>A0A0B3VSP4_9FIRM</name>
<evidence type="ECO:0000259" key="6">
    <source>
        <dbReference type="PROSITE" id="PS50109"/>
    </source>
</evidence>
<keyword evidence="5" id="KW-0902">Two-component regulatory system</keyword>
<dbReference type="PROSITE" id="PS50109">
    <property type="entry name" value="HIS_KIN"/>
    <property type="match status" value="1"/>
</dbReference>
<dbReference type="Gene3D" id="1.10.287.130">
    <property type="match status" value="1"/>
</dbReference>
<dbReference type="AlphaFoldDB" id="A0A0B3VSP4"/>
<dbReference type="Pfam" id="PF00512">
    <property type="entry name" value="HisKA"/>
    <property type="match status" value="1"/>
</dbReference>
<evidence type="ECO:0000256" key="2">
    <source>
        <dbReference type="ARBA" id="ARBA00012438"/>
    </source>
</evidence>
<dbReference type="CDD" id="cd00082">
    <property type="entry name" value="HisKA"/>
    <property type="match status" value="1"/>
</dbReference>
<dbReference type="RefSeq" id="WP_039681346.1">
    <property type="nucleotide sequence ID" value="NZ_JAWGXO010000011.1"/>
</dbReference>
<evidence type="ECO:0000256" key="1">
    <source>
        <dbReference type="ARBA" id="ARBA00000085"/>
    </source>
</evidence>
<dbReference type="PRINTS" id="PR00344">
    <property type="entry name" value="BCTRLSENSOR"/>
</dbReference>
<feature type="domain" description="Histidine kinase" evidence="6">
    <location>
        <begin position="60"/>
        <end position="151"/>
    </location>
</feature>
<keyword evidence="4" id="KW-0808">Transferase</keyword>
<dbReference type="GO" id="GO:0000155">
    <property type="term" value="F:phosphorelay sensor kinase activity"/>
    <property type="evidence" value="ECO:0007669"/>
    <property type="project" value="InterPro"/>
</dbReference>
<dbReference type="SUPFAM" id="SSF55874">
    <property type="entry name" value="ATPase domain of HSP90 chaperone/DNA topoisomerase II/histidine kinase"/>
    <property type="match status" value="1"/>
</dbReference>
<keyword evidence="4" id="KW-0418">Kinase</keyword>
<dbReference type="SUPFAM" id="SSF47384">
    <property type="entry name" value="Homodimeric domain of signal transducing histidine kinase"/>
    <property type="match status" value="1"/>
</dbReference>
<dbReference type="InterPro" id="IPR005467">
    <property type="entry name" value="His_kinase_dom"/>
</dbReference>
<dbReference type="PANTHER" id="PTHR45339">
    <property type="entry name" value="HYBRID SIGNAL TRANSDUCTION HISTIDINE KINASE J"/>
    <property type="match status" value="1"/>
</dbReference>
<evidence type="ECO:0000256" key="3">
    <source>
        <dbReference type="ARBA" id="ARBA00022553"/>
    </source>
</evidence>
<sequence>MKEKAEIAGKAKTEFLANMSHEIRILMNAIVGMVELIMREDISDTVRENIYNIKSAGTNLLGIINDILDISKVESGKIESQTIEDNEVKLKVSVKDTGMGIKEDLEKLFESFKQVDTRKNRNIEGTGLGIAISKSLVELMGEKIFVESVYG</sequence>
<dbReference type="InterPro" id="IPR003661">
    <property type="entry name" value="HisK_dim/P_dom"/>
</dbReference>
<dbReference type="InterPro" id="IPR036097">
    <property type="entry name" value="HisK_dim/P_sf"/>
</dbReference>
<reference evidence="7 8" key="1">
    <citation type="submission" date="2014-12" db="EMBL/GenBank/DDBJ databases">
        <title>Draft genome sequence of Terrisporobacter sp. 08-306576, isolated from the blood culture of a bacteremia patient.</title>
        <authorList>
            <person name="Lund L.C."/>
            <person name="Sydenham T.V."/>
            <person name="Hogh S.V."/>
            <person name="Skov M.N."/>
            <person name="Kemp M."/>
            <person name="Justesen U.S."/>
        </authorList>
    </citation>
    <scope>NUCLEOTIDE SEQUENCE [LARGE SCALE GENOMIC DNA]</scope>
    <source>
        <strain evidence="7 8">08-306576</strain>
    </source>
</reference>
<comment type="catalytic activity">
    <reaction evidence="1">
        <text>ATP + protein L-histidine = ADP + protein N-phospho-L-histidine.</text>
        <dbReference type="EC" id="2.7.13.3"/>
    </reaction>
</comment>
<dbReference type="SMART" id="SM00387">
    <property type="entry name" value="HATPase_c"/>
    <property type="match status" value="1"/>
</dbReference>
<dbReference type="InterPro" id="IPR036890">
    <property type="entry name" value="HATPase_C_sf"/>
</dbReference>
<dbReference type="Gene3D" id="3.30.565.10">
    <property type="entry name" value="Histidine kinase-like ATPase, C-terminal domain"/>
    <property type="match status" value="1"/>
</dbReference>
<dbReference type="Proteomes" id="UP000031189">
    <property type="component" value="Unassembled WGS sequence"/>
</dbReference>
<dbReference type="EMBL" id="JWHR01000157">
    <property type="protein sequence ID" value="KHS55644.1"/>
    <property type="molecule type" value="Genomic_DNA"/>
</dbReference>
<evidence type="ECO:0000256" key="5">
    <source>
        <dbReference type="ARBA" id="ARBA00023012"/>
    </source>
</evidence>